<dbReference type="AlphaFoldDB" id="A0A8S7E0M7"/>
<evidence type="ECO:0000313" key="1">
    <source>
        <dbReference type="EMBL" id="EFB2195030.1"/>
    </source>
</evidence>
<evidence type="ECO:0000313" key="2">
    <source>
        <dbReference type="Proteomes" id="UP000519859"/>
    </source>
</evidence>
<dbReference type="Proteomes" id="UP000519859">
    <property type="component" value="Unassembled WGS sequence"/>
</dbReference>
<sequence length="50" mass="5888">MDINTETEIKQKHSLTPFPVFLISLAFLGRYFHSHFKEFIHERLLHSGSS</sequence>
<comment type="caution">
    <text evidence="1">The sequence shown here is derived from an EMBL/GenBank/DDBJ whole genome shotgun (WGS) entry which is preliminary data.</text>
</comment>
<protein>
    <submittedName>
        <fullName evidence="1">Host-nuclease inhibitor protein Gam</fullName>
    </submittedName>
</protein>
<name>A0A8S7E0M7_ECOLX</name>
<gene>
    <name evidence="1" type="ORF">FIJ20_23065</name>
</gene>
<accession>A0A8S7E0M7</accession>
<reference evidence="1 2" key="1">
    <citation type="submission" date="2019-06" db="EMBL/GenBank/DDBJ databases">
        <authorList>
            <consortium name="NARMS: The National Antimicrobial Resistance Monitoring System"/>
        </authorList>
    </citation>
    <scope>NUCLEOTIDE SEQUENCE [LARGE SCALE GENOMIC DNA]</scope>
    <source>
        <strain evidence="1 2">FSIS11921886</strain>
    </source>
</reference>
<dbReference type="EMBL" id="AASDFP010000077">
    <property type="protein sequence ID" value="EFB2195030.1"/>
    <property type="molecule type" value="Genomic_DNA"/>
</dbReference>
<organism evidence="1 2">
    <name type="scientific">Escherichia coli</name>
    <dbReference type="NCBI Taxonomy" id="562"/>
    <lineage>
        <taxon>Bacteria</taxon>
        <taxon>Pseudomonadati</taxon>
        <taxon>Pseudomonadota</taxon>
        <taxon>Gammaproteobacteria</taxon>
        <taxon>Enterobacterales</taxon>
        <taxon>Enterobacteriaceae</taxon>
        <taxon>Escherichia</taxon>
    </lineage>
</organism>
<proteinExistence type="predicted"/>